<dbReference type="eggNOG" id="KOG1671">
    <property type="taxonomic scope" value="Eukaryota"/>
</dbReference>
<dbReference type="CTD" id="44390"/>
<dbReference type="InterPro" id="IPR017941">
    <property type="entry name" value="Rieske_2Fe-2S"/>
</dbReference>
<evidence type="ECO:0000256" key="6">
    <source>
        <dbReference type="ARBA" id="ARBA00022989"/>
    </source>
</evidence>
<dbReference type="GeneID" id="6496864"/>
<dbReference type="Gene3D" id="2.102.10.10">
    <property type="entry name" value="Rieske [2Fe-2S] iron-sulphur domain"/>
    <property type="match status" value="1"/>
</dbReference>
<name>B3MK87_DROAN</name>
<dbReference type="PRINTS" id="PR00162">
    <property type="entry name" value="RIESKE"/>
</dbReference>
<evidence type="ECO:0000256" key="11">
    <source>
        <dbReference type="RuleBase" id="RU004494"/>
    </source>
</evidence>
<keyword evidence="7" id="KW-0408">Iron</keyword>
<dbReference type="KEGG" id="dan:6496864"/>
<evidence type="ECO:0000256" key="12">
    <source>
        <dbReference type="RuleBase" id="RU004495"/>
    </source>
</evidence>
<dbReference type="PhylomeDB" id="B3MK87"/>
<dbReference type="GO" id="GO:0016491">
    <property type="term" value="F:oxidoreductase activity"/>
    <property type="evidence" value="ECO:0007669"/>
    <property type="project" value="UniProtKB-KW"/>
</dbReference>
<dbReference type="GO" id="GO:0046872">
    <property type="term" value="F:metal ion binding"/>
    <property type="evidence" value="ECO:0007669"/>
    <property type="project" value="UniProtKB-KW"/>
</dbReference>
<dbReference type="OMA" id="KRTWLIA"/>
<comment type="miscellaneous">
    <text evidence="11">The Rieske protein is a high potential 2Fe-2S protein.</text>
</comment>
<evidence type="ECO:0000313" key="15">
    <source>
        <dbReference type="Proteomes" id="UP000007801"/>
    </source>
</evidence>
<dbReference type="CDD" id="cd03470">
    <property type="entry name" value="Rieske_cytochrome_bc1"/>
    <property type="match status" value="1"/>
</dbReference>
<comment type="catalytic activity">
    <reaction evidence="11">
        <text>a quinol + 2 Fe(III)-[cytochrome c](out) = a quinone + 2 Fe(II)-[cytochrome c](out) + 2 H(+)(out)</text>
        <dbReference type="Rhea" id="RHEA:11484"/>
        <dbReference type="Rhea" id="RHEA-COMP:10350"/>
        <dbReference type="Rhea" id="RHEA-COMP:14399"/>
        <dbReference type="ChEBI" id="CHEBI:15378"/>
        <dbReference type="ChEBI" id="CHEBI:24646"/>
        <dbReference type="ChEBI" id="CHEBI:29033"/>
        <dbReference type="ChEBI" id="CHEBI:29034"/>
        <dbReference type="ChEBI" id="CHEBI:132124"/>
        <dbReference type="EC" id="7.1.1.8"/>
    </reaction>
</comment>
<dbReference type="Proteomes" id="UP000007801">
    <property type="component" value="Unassembled WGS sequence"/>
</dbReference>
<dbReference type="EC" id="7.1.1.8" evidence="11"/>
<dbReference type="NCBIfam" id="TIGR01416">
    <property type="entry name" value="Rieske_proteo"/>
    <property type="match status" value="1"/>
</dbReference>
<keyword evidence="8" id="KW-0411">Iron-sulfur</keyword>
<keyword evidence="10" id="KW-1015">Disulfide bond</keyword>
<dbReference type="InterPro" id="IPR006317">
    <property type="entry name" value="Ubiquinol_cyt_c_Rdtase_Fe-S-su"/>
</dbReference>
<organism evidence="14 15">
    <name type="scientific">Drosophila ananassae</name>
    <name type="common">Fruit fly</name>
    <dbReference type="NCBI Taxonomy" id="7217"/>
    <lineage>
        <taxon>Eukaryota</taxon>
        <taxon>Metazoa</taxon>
        <taxon>Ecdysozoa</taxon>
        <taxon>Arthropoda</taxon>
        <taxon>Hexapoda</taxon>
        <taxon>Insecta</taxon>
        <taxon>Pterygota</taxon>
        <taxon>Neoptera</taxon>
        <taxon>Endopterygota</taxon>
        <taxon>Diptera</taxon>
        <taxon>Brachycera</taxon>
        <taxon>Muscomorpha</taxon>
        <taxon>Ephydroidea</taxon>
        <taxon>Drosophilidae</taxon>
        <taxon>Drosophila</taxon>
        <taxon>Sophophora</taxon>
    </lineage>
</organism>
<dbReference type="PANTHER" id="PTHR10134">
    <property type="entry name" value="CYTOCHROME B-C1 COMPLEX SUBUNIT RIESKE, MITOCHONDRIAL"/>
    <property type="match status" value="1"/>
</dbReference>
<dbReference type="InterPro" id="IPR037008">
    <property type="entry name" value="bc1_Rieske_TM_sf"/>
</dbReference>
<dbReference type="InParanoid" id="B3MK87"/>
<keyword evidence="3" id="KW-0812">Transmembrane</keyword>
<keyword evidence="5" id="KW-0479">Metal-binding</keyword>
<dbReference type="SUPFAM" id="SSF50022">
    <property type="entry name" value="ISP domain"/>
    <property type="match status" value="1"/>
</dbReference>
<keyword evidence="9" id="KW-0472">Membrane</keyword>
<comment type="similarity">
    <text evidence="2">Belongs to the Rieske iron-sulfur protein family.</text>
</comment>
<dbReference type="SUPFAM" id="SSF81502">
    <property type="entry name" value="ISP transmembrane anchor"/>
    <property type="match status" value="1"/>
</dbReference>
<evidence type="ECO:0000313" key="14">
    <source>
        <dbReference type="EMBL" id="EDV32471.1"/>
    </source>
</evidence>
<evidence type="ECO:0000256" key="3">
    <source>
        <dbReference type="ARBA" id="ARBA00022692"/>
    </source>
</evidence>
<comment type="cofactor">
    <cofactor evidence="11">
        <name>[2Fe-2S] cluster</name>
        <dbReference type="ChEBI" id="CHEBI:190135"/>
    </cofactor>
    <text evidence="11">Binds 1 [2Fe-2S] cluster per subunit.</text>
</comment>
<comment type="subcellular location">
    <subcellularLocation>
        <location evidence="1">Membrane</location>
        <topology evidence="1">Single-pass membrane protein</topology>
    </subcellularLocation>
    <subcellularLocation>
        <location evidence="12">Mitochondrion inner membrane</location>
    </subcellularLocation>
</comment>
<gene>
    <name evidence="14" type="primary">Dana\GF14036</name>
    <name evidence="14" type="synonym">dana_GLEANR_14797</name>
    <name evidence="14" type="ORF">GF14036</name>
</gene>
<dbReference type="Pfam" id="PF00355">
    <property type="entry name" value="Rieske"/>
    <property type="match status" value="1"/>
</dbReference>
<dbReference type="SMR" id="B3MK87"/>
<dbReference type="GO" id="GO:0051537">
    <property type="term" value="F:2 iron, 2 sulfur cluster binding"/>
    <property type="evidence" value="ECO:0007669"/>
    <property type="project" value="UniProtKB-KW"/>
</dbReference>
<protein>
    <recommendedName>
        <fullName evidence="11">Cytochrome b-c1 complex subunit Rieske, mitochondrial</fullName>
        <ecNumber evidence="11">7.1.1.8</ecNumber>
    </recommendedName>
</protein>
<accession>B3MK87</accession>
<dbReference type="PROSITE" id="PS51296">
    <property type="entry name" value="RIESKE"/>
    <property type="match status" value="1"/>
</dbReference>
<evidence type="ECO:0000256" key="4">
    <source>
        <dbReference type="ARBA" id="ARBA00022714"/>
    </source>
</evidence>
<sequence>MLNAVSRAYVRGGVQAISTGLKATGVAINSMANRQGHTDLQVPDFTDYRRDSVKDGRRRNETAEERKAFSYLMVGAGAVGSAYAAKGLVNAFVGSMSASADVLAMAKIEIKLSDIPEGKSVTFKWRGKPLFIRHRTAGEIDTERQVPTASLRDPETDDQRVIKPEWLVVIGVCTHLGCVPIANAGDFGGYYCPCHGSHYDASGRIRKGPAPLNLEVPTHEFPDEGTLVVG</sequence>
<keyword evidence="14" id="KW-0560">Oxidoreductase</keyword>
<dbReference type="InterPro" id="IPR036922">
    <property type="entry name" value="Rieske_2Fe-2S_sf"/>
</dbReference>
<dbReference type="FunCoup" id="B3MK87">
    <property type="interactions" value="1727"/>
</dbReference>
<dbReference type="STRING" id="7217.B3MK87"/>
<feature type="domain" description="Rieske" evidence="13">
    <location>
        <begin position="134"/>
        <end position="228"/>
    </location>
</feature>
<dbReference type="Gene3D" id="1.20.5.270">
    <property type="entry name" value="Ubiquinol cytochrome reductase, transmembrane domain"/>
    <property type="match status" value="1"/>
</dbReference>
<dbReference type="Pfam" id="PF02921">
    <property type="entry name" value="UCR_TM"/>
    <property type="match status" value="1"/>
</dbReference>
<proteinExistence type="inferred from homology"/>
<keyword evidence="11" id="KW-0249">Electron transport</keyword>
<keyword evidence="12" id="KW-0496">Mitochondrion</keyword>
<dbReference type="GO" id="GO:0008121">
    <property type="term" value="F:quinol-cytochrome-c reductase activity"/>
    <property type="evidence" value="ECO:0007669"/>
    <property type="project" value="UniProtKB-EC"/>
</dbReference>
<dbReference type="EMBL" id="CH902620">
    <property type="protein sequence ID" value="EDV32471.1"/>
    <property type="molecule type" value="Genomic_DNA"/>
</dbReference>
<keyword evidence="11" id="KW-0813">Transport</keyword>
<keyword evidence="4" id="KW-0001">2Fe-2S</keyword>
<dbReference type="OrthoDB" id="1637982at2759"/>
<evidence type="ECO:0000256" key="9">
    <source>
        <dbReference type="ARBA" id="ARBA00023136"/>
    </source>
</evidence>
<keyword evidence="15" id="KW-1185">Reference proteome</keyword>
<evidence type="ECO:0000256" key="2">
    <source>
        <dbReference type="ARBA" id="ARBA00010651"/>
    </source>
</evidence>
<dbReference type="InterPro" id="IPR005805">
    <property type="entry name" value="Rieske_Fe-S_prot_C"/>
</dbReference>
<dbReference type="HOGENOM" id="CLU_055690_0_1_1"/>
<dbReference type="FunFam" id="2.102.10.10:FF:000001">
    <property type="entry name" value="Cytochrome b-c1 complex subunit Rieske, mitochondrial"/>
    <property type="match status" value="1"/>
</dbReference>
<dbReference type="GO" id="GO:0005743">
    <property type="term" value="C:mitochondrial inner membrane"/>
    <property type="evidence" value="ECO:0007669"/>
    <property type="project" value="UniProtKB-SubCell"/>
</dbReference>
<evidence type="ECO:0000259" key="13">
    <source>
        <dbReference type="PROSITE" id="PS51296"/>
    </source>
</evidence>
<evidence type="ECO:0000256" key="10">
    <source>
        <dbReference type="ARBA" id="ARBA00023157"/>
    </source>
</evidence>
<dbReference type="InterPro" id="IPR004192">
    <property type="entry name" value="Rieske_TM"/>
</dbReference>
<evidence type="ECO:0000256" key="7">
    <source>
        <dbReference type="ARBA" id="ARBA00023004"/>
    </source>
</evidence>
<reference evidence="14 15" key="1">
    <citation type="journal article" date="2007" name="Nature">
        <title>Evolution of genes and genomes on the Drosophila phylogeny.</title>
        <authorList>
            <consortium name="Drosophila 12 Genomes Consortium"/>
            <person name="Clark A.G."/>
            <person name="Eisen M.B."/>
            <person name="Smith D.R."/>
            <person name="Bergman C.M."/>
            <person name="Oliver B."/>
            <person name="Markow T.A."/>
            <person name="Kaufman T.C."/>
            <person name="Kellis M."/>
            <person name="Gelbart W."/>
            <person name="Iyer V.N."/>
            <person name="Pollard D.A."/>
            <person name="Sackton T.B."/>
            <person name="Larracuente A.M."/>
            <person name="Singh N.D."/>
            <person name="Abad J.P."/>
            <person name="Abt D.N."/>
            <person name="Adryan B."/>
            <person name="Aguade M."/>
            <person name="Akashi H."/>
            <person name="Anderson W.W."/>
            <person name="Aquadro C.F."/>
            <person name="Ardell D.H."/>
            <person name="Arguello R."/>
            <person name="Artieri C.G."/>
            <person name="Barbash D.A."/>
            <person name="Barker D."/>
            <person name="Barsanti P."/>
            <person name="Batterham P."/>
            <person name="Batzoglou S."/>
            <person name="Begun D."/>
            <person name="Bhutkar A."/>
            <person name="Blanco E."/>
            <person name="Bosak S.A."/>
            <person name="Bradley R.K."/>
            <person name="Brand A.D."/>
            <person name="Brent M.R."/>
            <person name="Brooks A.N."/>
            <person name="Brown R.H."/>
            <person name="Butlin R.K."/>
            <person name="Caggese C."/>
            <person name="Calvi B.R."/>
            <person name="Bernardo de Carvalho A."/>
            <person name="Caspi A."/>
            <person name="Castrezana S."/>
            <person name="Celniker S.E."/>
            <person name="Chang J.L."/>
            <person name="Chapple C."/>
            <person name="Chatterji S."/>
            <person name="Chinwalla A."/>
            <person name="Civetta A."/>
            <person name="Clifton S.W."/>
            <person name="Comeron J.M."/>
            <person name="Costello J.C."/>
            <person name="Coyne J.A."/>
            <person name="Daub J."/>
            <person name="David R.G."/>
            <person name="Delcher A.L."/>
            <person name="Delehaunty K."/>
            <person name="Do C.B."/>
            <person name="Ebling H."/>
            <person name="Edwards K."/>
            <person name="Eickbush T."/>
            <person name="Evans J.D."/>
            <person name="Filipski A."/>
            <person name="Findeiss S."/>
            <person name="Freyhult E."/>
            <person name="Fulton L."/>
            <person name="Fulton R."/>
            <person name="Garcia A.C."/>
            <person name="Gardiner A."/>
            <person name="Garfield D.A."/>
            <person name="Garvin B.E."/>
            <person name="Gibson G."/>
            <person name="Gilbert D."/>
            <person name="Gnerre S."/>
            <person name="Godfrey J."/>
            <person name="Good R."/>
            <person name="Gotea V."/>
            <person name="Gravely B."/>
            <person name="Greenberg A.J."/>
            <person name="Griffiths-Jones S."/>
            <person name="Gross S."/>
            <person name="Guigo R."/>
            <person name="Gustafson E.A."/>
            <person name="Haerty W."/>
            <person name="Hahn M.W."/>
            <person name="Halligan D.L."/>
            <person name="Halpern A.L."/>
            <person name="Halter G.M."/>
            <person name="Han M.V."/>
            <person name="Heger A."/>
            <person name="Hillier L."/>
            <person name="Hinrichs A.S."/>
            <person name="Holmes I."/>
            <person name="Hoskins R.A."/>
            <person name="Hubisz M.J."/>
            <person name="Hultmark D."/>
            <person name="Huntley M.A."/>
            <person name="Jaffe D.B."/>
            <person name="Jagadeeshan S."/>
            <person name="Jeck W.R."/>
            <person name="Johnson J."/>
            <person name="Jones C.D."/>
            <person name="Jordan W.C."/>
            <person name="Karpen G.H."/>
            <person name="Kataoka E."/>
            <person name="Keightley P.D."/>
            <person name="Kheradpour P."/>
            <person name="Kirkness E.F."/>
            <person name="Koerich L.B."/>
            <person name="Kristiansen K."/>
            <person name="Kudrna D."/>
            <person name="Kulathinal R.J."/>
            <person name="Kumar S."/>
            <person name="Kwok R."/>
            <person name="Lander E."/>
            <person name="Langley C.H."/>
            <person name="Lapoint R."/>
            <person name="Lazzaro B.P."/>
            <person name="Lee S.J."/>
            <person name="Levesque L."/>
            <person name="Li R."/>
            <person name="Lin C.F."/>
            <person name="Lin M.F."/>
            <person name="Lindblad-Toh K."/>
            <person name="Llopart A."/>
            <person name="Long M."/>
            <person name="Low L."/>
            <person name="Lozovsky E."/>
            <person name="Lu J."/>
            <person name="Luo M."/>
            <person name="Machado C.A."/>
            <person name="Makalowski W."/>
            <person name="Marzo M."/>
            <person name="Matsuda M."/>
            <person name="Matzkin L."/>
            <person name="McAllister B."/>
            <person name="McBride C.S."/>
            <person name="McKernan B."/>
            <person name="McKernan K."/>
            <person name="Mendez-Lago M."/>
            <person name="Minx P."/>
            <person name="Mollenhauer M.U."/>
            <person name="Montooth K."/>
            <person name="Mount S.M."/>
            <person name="Mu X."/>
            <person name="Myers E."/>
            <person name="Negre B."/>
            <person name="Newfeld S."/>
            <person name="Nielsen R."/>
            <person name="Noor M.A."/>
            <person name="O'Grady P."/>
            <person name="Pachter L."/>
            <person name="Papaceit M."/>
            <person name="Parisi M.J."/>
            <person name="Parisi M."/>
            <person name="Parts L."/>
            <person name="Pedersen J.S."/>
            <person name="Pesole G."/>
            <person name="Phillippy A.M."/>
            <person name="Ponting C.P."/>
            <person name="Pop M."/>
            <person name="Porcelli D."/>
            <person name="Powell J.R."/>
            <person name="Prohaska S."/>
            <person name="Pruitt K."/>
            <person name="Puig M."/>
            <person name="Quesneville H."/>
            <person name="Ram K.R."/>
            <person name="Rand D."/>
            <person name="Rasmussen M.D."/>
            <person name="Reed L.K."/>
            <person name="Reenan R."/>
            <person name="Reily A."/>
            <person name="Remington K.A."/>
            <person name="Rieger T.T."/>
            <person name="Ritchie M.G."/>
            <person name="Robin C."/>
            <person name="Rogers Y.H."/>
            <person name="Rohde C."/>
            <person name="Rozas J."/>
            <person name="Rubenfield M.J."/>
            <person name="Ruiz A."/>
            <person name="Russo S."/>
            <person name="Salzberg S.L."/>
            <person name="Sanchez-Gracia A."/>
            <person name="Saranga D.J."/>
            <person name="Sato H."/>
            <person name="Schaeffer S.W."/>
            <person name="Schatz M.C."/>
            <person name="Schlenke T."/>
            <person name="Schwartz R."/>
            <person name="Segarra C."/>
            <person name="Singh R.S."/>
            <person name="Sirot L."/>
            <person name="Sirota M."/>
            <person name="Sisneros N.B."/>
            <person name="Smith C.D."/>
            <person name="Smith T.F."/>
            <person name="Spieth J."/>
            <person name="Stage D.E."/>
            <person name="Stark A."/>
            <person name="Stephan W."/>
            <person name="Strausberg R.L."/>
            <person name="Strempel S."/>
            <person name="Sturgill D."/>
            <person name="Sutton G."/>
            <person name="Sutton G.G."/>
            <person name="Tao W."/>
            <person name="Teichmann S."/>
            <person name="Tobari Y.N."/>
            <person name="Tomimura Y."/>
            <person name="Tsolas J.M."/>
            <person name="Valente V.L."/>
            <person name="Venter E."/>
            <person name="Venter J.C."/>
            <person name="Vicario S."/>
            <person name="Vieira F.G."/>
            <person name="Vilella A.J."/>
            <person name="Villasante A."/>
            <person name="Walenz B."/>
            <person name="Wang J."/>
            <person name="Wasserman M."/>
            <person name="Watts T."/>
            <person name="Wilson D."/>
            <person name="Wilson R.K."/>
            <person name="Wing R.A."/>
            <person name="Wolfner M.F."/>
            <person name="Wong A."/>
            <person name="Wong G.K."/>
            <person name="Wu C.I."/>
            <person name="Wu G."/>
            <person name="Yamamoto D."/>
            <person name="Yang H.P."/>
            <person name="Yang S.P."/>
            <person name="Yorke J.A."/>
            <person name="Yoshida K."/>
            <person name="Zdobnov E."/>
            <person name="Zhang P."/>
            <person name="Zhang Y."/>
            <person name="Zimin A.V."/>
            <person name="Baldwin J."/>
            <person name="Abdouelleil A."/>
            <person name="Abdulkadir J."/>
            <person name="Abebe A."/>
            <person name="Abera B."/>
            <person name="Abreu J."/>
            <person name="Acer S.C."/>
            <person name="Aftuck L."/>
            <person name="Alexander A."/>
            <person name="An P."/>
            <person name="Anderson E."/>
            <person name="Anderson S."/>
            <person name="Arachi H."/>
            <person name="Azer M."/>
            <person name="Bachantsang P."/>
            <person name="Barry A."/>
            <person name="Bayul T."/>
            <person name="Berlin A."/>
            <person name="Bessette D."/>
            <person name="Bloom T."/>
            <person name="Blye J."/>
            <person name="Boguslavskiy L."/>
            <person name="Bonnet C."/>
            <person name="Boukhgalter B."/>
            <person name="Bourzgui I."/>
            <person name="Brown A."/>
            <person name="Cahill P."/>
            <person name="Channer S."/>
            <person name="Cheshatsang Y."/>
            <person name="Chuda L."/>
            <person name="Citroen M."/>
            <person name="Collymore A."/>
            <person name="Cooke P."/>
            <person name="Costello M."/>
            <person name="D'Aco K."/>
            <person name="Daza R."/>
            <person name="De Haan G."/>
            <person name="DeGray S."/>
            <person name="DeMaso C."/>
            <person name="Dhargay N."/>
            <person name="Dooley K."/>
            <person name="Dooley E."/>
            <person name="Doricent M."/>
            <person name="Dorje P."/>
            <person name="Dorjee K."/>
            <person name="Dupes A."/>
            <person name="Elong R."/>
            <person name="Falk J."/>
            <person name="Farina A."/>
            <person name="Faro S."/>
            <person name="Ferguson D."/>
            <person name="Fisher S."/>
            <person name="Foley C.D."/>
            <person name="Franke A."/>
            <person name="Friedrich D."/>
            <person name="Gadbois L."/>
            <person name="Gearin G."/>
            <person name="Gearin C.R."/>
            <person name="Giannoukos G."/>
            <person name="Goode T."/>
            <person name="Graham J."/>
            <person name="Grandbois E."/>
            <person name="Grewal S."/>
            <person name="Gyaltsen K."/>
            <person name="Hafez N."/>
            <person name="Hagos B."/>
            <person name="Hall J."/>
            <person name="Henson C."/>
            <person name="Hollinger A."/>
            <person name="Honan T."/>
            <person name="Huard M.D."/>
            <person name="Hughes L."/>
            <person name="Hurhula B."/>
            <person name="Husby M.E."/>
            <person name="Kamat A."/>
            <person name="Kanga B."/>
            <person name="Kashin S."/>
            <person name="Khazanovich D."/>
            <person name="Kisner P."/>
            <person name="Lance K."/>
            <person name="Lara M."/>
            <person name="Lee W."/>
            <person name="Lennon N."/>
            <person name="Letendre F."/>
            <person name="LeVine R."/>
            <person name="Lipovsky A."/>
            <person name="Liu X."/>
            <person name="Liu J."/>
            <person name="Liu S."/>
            <person name="Lokyitsang T."/>
            <person name="Lokyitsang Y."/>
            <person name="Lubonja R."/>
            <person name="Lui A."/>
            <person name="MacDonald P."/>
            <person name="Magnisalis V."/>
            <person name="Maru K."/>
            <person name="Matthews C."/>
            <person name="McCusker W."/>
            <person name="McDonough S."/>
            <person name="Mehta T."/>
            <person name="Meldrim J."/>
            <person name="Meneus L."/>
            <person name="Mihai O."/>
            <person name="Mihalev A."/>
            <person name="Mihova T."/>
            <person name="Mittelman R."/>
            <person name="Mlenga V."/>
            <person name="Montmayeur A."/>
            <person name="Mulrain L."/>
            <person name="Navidi A."/>
            <person name="Naylor J."/>
            <person name="Negash T."/>
            <person name="Nguyen T."/>
            <person name="Nguyen N."/>
            <person name="Nicol R."/>
            <person name="Norbu C."/>
            <person name="Norbu N."/>
            <person name="Novod N."/>
            <person name="O'Neill B."/>
            <person name="Osman S."/>
            <person name="Markiewicz E."/>
            <person name="Oyono O.L."/>
            <person name="Patti C."/>
            <person name="Phunkhang P."/>
            <person name="Pierre F."/>
            <person name="Priest M."/>
            <person name="Raghuraman S."/>
            <person name="Rege F."/>
            <person name="Reyes R."/>
            <person name="Rise C."/>
            <person name="Rogov P."/>
            <person name="Ross K."/>
            <person name="Ryan E."/>
            <person name="Settipalli S."/>
            <person name="Shea T."/>
            <person name="Sherpa N."/>
            <person name="Shi L."/>
            <person name="Shih D."/>
            <person name="Sparrow T."/>
            <person name="Spaulding J."/>
            <person name="Stalker J."/>
            <person name="Stange-Thomann N."/>
            <person name="Stavropoulos S."/>
            <person name="Stone C."/>
            <person name="Strader C."/>
            <person name="Tesfaye S."/>
            <person name="Thomson T."/>
            <person name="Thoulutsang Y."/>
            <person name="Thoulutsang D."/>
            <person name="Topham K."/>
            <person name="Topping I."/>
            <person name="Tsamla T."/>
            <person name="Vassiliev H."/>
            <person name="Vo A."/>
            <person name="Wangchuk T."/>
            <person name="Wangdi T."/>
            <person name="Weiand M."/>
            <person name="Wilkinson J."/>
            <person name="Wilson A."/>
            <person name="Yadav S."/>
            <person name="Young G."/>
            <person name="Yu Q."/>
            <person name="Zembek L."/>
            <person name="Zhong D."/>
            <person name="Zimmer A."/>
            <person name="Zwirko Z."/>
            <person name="Jaffe D.B."/>
            <person name="Alvarez P."/>
            <person name="Brockman W."/>
            <person name="Butler J."/>
            <person name="Chin C."/>
            <person name="Gnerre S."/>
            <person name="Grabherr M."/>
            <person name="Kleber M."/>
            <person name="Mauceli E."/>
            <person name="MacCallum I."/>
        </authorList>
    </citation>
    <scope>NUCLEOTIDE SEQUENCE [LARGE SCALE GENOMIC DNA]</scope>
    <source>
        <strain evidence="15">Tucson 14024-0371.13</strain>
    </source>
</reference>
<evidence type="ECO:0000256" key="5">
    <source>
        <dbReference type="ARBA" id="ARBA00022723"/>
    </source>
</evidence>
<dbReference type="FunFam" id="1.20.5.270:FF:000001">
    <property type="entry name" value="Cytochrome b-c1 complex subunit Rieske, mitochondrial"/>
    <property type="match status" value="1"/>
</dbReference>
<keyword evidence="12" id="KW-0679">Respiratory chain</keyword>
<dbReference type="AlphaFoldDB" id="B3MK87"/>
<keyword evidence="6" id="KW-1133">Transmembrane helix</keyword>
<evidence type="ECO:0000256" key="1">
    <source>
        <dbReference type="ARBA" id="ARBA00004167"/>
    </source>
</evidence>
<dbReference type="InterPro" id="IPR014349">
    <property type="entry name" value="Rieske_Fe-S_prot"/>
</dbReference>
<evidence type="ECO:0000256" key="8">
    <source>
        <dbReference type="ARBA" id="ARBA00023014"/>
    </source>
</evidence>